<evidence type="ECO:0000259" key="4">
    <source>
        <dbReference type="Pfam" id="PF13793"/>
    </source>
</evidence>
<proteinExistence type="inferred from homology"/>
<dbReference type="InterPro" id="IPR005946">
    <property type="entry name" value="Rib-P_diPkinase"/>
</dbReference>
<keyword evidence="5" id="KW-0808">Transferase</keyword>
<dbReference type="GO" id="GO:0006015">
    <property type="term" value="P:5-phosphoribose 1-diphosphate biosynthetic process"/>
    <property type="evidence" value="ECO:0007669"/>
    <property type="project" value="TreeGrafter"/>
</dbReference>
<dbReference type="PANTHER" id="PTHR10210:SF41">
    <property type="entry name" value="RIBOSE-PHOSPHATE PYROPHOSPHOKINASE 1, CHLOROPLASTIC"/>
    <property type="match status" value="1"/>
</dbReference>
<keyword evidence="1 2" id="KW-0545">Nucleotide biosynthesis</keyword>
<dbReference type="InterPro" id="IPR029099">
    <property type="entry name" value="Pribosyltran_N"/>
</dbReference>
<keyword evidence="5" id="KW-0418">Kinase</keyword>
<evidence type="ECO:0000256" key="2">
    <source>
        <dbReference type="RuleBase" id="RU004324"/>
    </source>
</evidence>
<sequence>MMPLVFALEDGLPLAGPLCKALGAERGELVRRRFPDGETYLRVQTAPQDRHCVVLANLCNPDPGFLALVFLAATLRELGATSVGLVAPYLSYMRQDKRFRAGEAVSSRIFARRISAEVDWLATVDPHLHRYHSLGEIYSIPALALSATETLSSWVREQAGPLLLVGPDSESRQWVGALGRKAGLPFVVGEKLRAGDREVSVRMPDLSPYLRHRALIVDDIISSGHTVMETAGALRQAGLEQVECAAVHGIFAGDCERGLRAAGIRRLYTSNSIPSPHCAFDLAPLLADAVTGLLAQGGRGATAGNRS</sequence>
<dbReference type="Pfam" id="PF13793">
    <property type="entry name" value="Pribosyltran_N"/>
    <property type="match status" value="1"/>
</dbReference>
<dbReference type="EMBL" id="FNFH01000007">
    <property type="protein sequence ID" value="SDK69866.1"/>
    <property type="molecule type" value="Genomic_DNA"/>
</dbReference>
<dbReference type="SMART" id="SM01400">
    <property type="entry name" value="Pribosyltran_N"/>
    <property type="match status" value="1"/>
</dbReference>
<evidence type="ECO:0000313" key="6">
    <source>
        <dbReference type="Proteomes" id="UP000199305"/>
    </source>
</evidence>
<protein>
    <submittedName>
        <fullName evidence="5">Ribose-phosphate pyrophosphokinase</fullName>
    </submittedName>
</protein>
<dbReference type="Gene3D" id="3.40.50.2020">
    <property type="match status" value="2"/>
</dbReference>
<dbReference type="NCBIfam" id="TIGR01251">
    <property type="entry name" value="ribP_PPkin"/>
    <property type="match status" value="1"/>
</dbReference>
<dbReference type="GO" id="GO:0005737">
    <property type="term" value="C:cytoplasm"/>
    <property type="evidence" value="ECO:0007669"/>
    <property type="project" value="TreeGrafter"/>
</dbReference>
<accession>A0A1G9E153</accession>
<dbReference type="GO" id="GO:0006164">
    <property type="term" value="P:purine nucleotide biosynthetic process"/>
    <property type="evidence" value="ECO:0007669"/>
    <property type="project" value="TreeGrafter"/>
</dbReference>
<dbReference type="GO" id="GO:0000287">
    <property type="term" value="F:magnesium ion binding"/>
    <property type="evidence" value="ECO:0007669"/>
    <property type="project" value="InterPro"/>
</dbReference>
<dbReference type="STRING" id="658219.SAMN05216212_2977"/>
<dbReference type="AlphaFoldDB" id="A0A1G9E153"/>
<evidence type="ECO:0000256" key="1">
    <source>
        <dbReference type="ARBA" id="ARBA00022727"/>
    </source>
</evidence>
<dbReference type="RefSeq" id="WP_217631459.1">
    <property type="nucleotide sequence ID" value="NZ_FNFH01000007.1"/>
</dbReference>
<name>A0A1G9E153_9GAMM</name>
<dbReference type="GO" id="GO:0002189">
    <property type="term" value="C:ribose phosphate diphosphokinase complex"/>
    <property type="evidence" value="ECO:0007669"/>
    <property type="project" value="TreeGrafter"/>
</dbReference>
<dbReference type="InterPro" id="IPR000836">
    <property type="entry name" value="PRTase_dom"/>
</dbReference>
<dbReference type="GO" id="GO:0016301">
    <property type="term" value="F:kinase activity"/>
    <property type="evidence" value="ECO:0007669"/>
    <property type="project" value="UniProtKB-KW"/>
</dbReference>
<dbReference type="GO" id="GO:0004749">
    <property type="term" value="F:ribose phosphate diphosphokinase activity"/>
    <property type="evidence" value="ECO:0007669"/>
    <property type="project" value="TreeGrafter"/>
</dbReference>
<dbReference type="SUPFAM" id="SSF53271">
    <property type="entry name" value="PRTase-like"/>
    <property type="match status" value="2"/>
</dbReference>
<feature type="domain" description="Ribose-phosphate pyrophosphokinase N-terminal" evidence="4">
    <location>
        <begin position="5"/>
        <end position="114"/>
    </location>
</feature>
<evidence type="ECO:0000313" key="5">
    <source>
        <dbReference type="EMBL" id="SDK69866.1"/>
    </source>
</evidence>
<dbReference type="Pfam" id="PF00156">
    <property type="entry name" value="Pribosyltran"/>
    <property type="match status" value="1"/>
</dbReference>
<keyword evidence="6" id="KW-1185">Reference proteome</keyword>
<comment type="similarity">
    <text evidence="2">Belongs to the ribose-phosphate pyrophosphokinase family.</text>
</comment>
<dbReference type="Proteomes" id="UP000199305">
    <property type="component" value="Unassembled WGS sequence"/>
</dbReference>
<dbReference type="CDD" id="cd06223">
    <property type="entry name" value="PRTases_typeI"/>
    <property type="match status" value="1"/>
</dbReference>
<feature type="domain" description="Phosphoribosyltransferase" evidence="3">
    <location>
        <begin position="135"/>
        <end position="248"/>
    </location>
</feature>
<dbReference type="NCBIfam" id="NF005537">
    <property type="entry name" value="PRK07199.1"/>
    <property type="match status" value="1"/>
</dbReference>
<gene>
    <name evidence="5" type="ORF">SAMN05216212_2977</name>
</gene>
<dbReference type="InterPro" id="IPR029057">
    <property type="entry name" value="PRTase-like"/>
</dbReference>
<reference evidence="6" key="1">
    <citation type="submission" date="2016-10" db="EMBL/GenBank/DDBJ databases">
        <authorList>
            <person name="Varghese N."/>
            <person name="Submissions S."/>
        </authorList>
    </citation>
    <scope>NUCLEOTIDE SEQUENCE [LARGE SCALE GENOMIC DNA]</scope>
    <source>
        <strain evidence="6">CGMCC 1.10658</strain>
    </source>
</reference>
<organism evidence="5 6">
    <name type="scientific">Microbulbifer yueqingensis</name>
    <dbReference type="NCBI Taxonomy" id="658219"/>
    <lineage>
        <taxon>Bacteria</taxon>
        <taxon>Pseudomonadati</taxon>
        <taxon>Pseudomonadota</taxon>
        <taxon>Gammaproteobacteria</taxon>
        <taxon>Cellvibrionales</taxon>
        <taxon>Microbulbiferaceae</taxon>
        <taxon>Microbulbifer</taxon>
    </lineage>
</organism>
<evidence type="ECO:0000259" key="3">
    <source>
        <dbReference type="Pfam" id="PF00156"/>
    </source>
</evidence>
<dbReference type="PANTHER" id="PTHR10210">
    <property type="entry name" value="RIBOSE-PHOSPHATE DIPHOSPHOKINASE FAMILY MEMBER"/>
    <property type="match status" value="1"/>
</dbReference>